<protein>
    <submittedName>
        <fullName evidence="1">Uncharacterized protein</fullName>
    </submittedName>
</protein>
<organism evidence="1 2">
    <name type="scientific">Sphagnum troendelagicum</name>
    <dbReference type="NCBI Taxonomy" id="128251"/>
    <lineage>
        <taxon>Eukaryota</taxon>
        <taxon>Viridiplantae</taxon>
        <taxon>Streptophyta</taxon>
        <taxon>Embryophyta</taxon>
        <taxon>Bryophyta</taxon>
        <taxon>Sphagnophytina</taxon>
        <taxon>Sphagnopsida</taxon>
        <taxon>Sphagnales</taxon>
        <taxon>Sphagnaceae</taxon>
        <taxon>Sphagnum</taxon>
    </lineage>
</organism>
<dbReference type="Proteomes" id="UP001497512">
    <property type="component" value="Chromosome 1"/>
</dbReference>
<accession>A0ABP0T820</accession>
<reference evidence="1 2" key="1">
    <citation type="submission" date="2024-02" db="EMBL/GenBank/DDBJ databases">
        <authorList>
            <consortium name="ELIXIR-Norway"/>
            <consortium name="Elixir Norway"/>
        </authorList>
    </citation>
    <scope>NUCLEOTIDE SEQUENCE [LARGE SCALE GENOMIC DNA]</scope>
</reference>
<evidence type="ECO:0000313" key="2">
    <source>
        <dbReference type="Proteomes" id="UP001497512"/>
    </source>
</evidence>
<sequence length="109" mass="12422">MVHCSSRQLVLGFEARKVGQLFLAPCFSSLAHLQRHASIGKPATNDQIIVEQELCLDLFRENVAVHSGTVRFVPNTSQEEQEHYRIFFNCQKTHSFQVRLPSIPDLLLC</sequence>
<keyword evidence="2" id="KW-1185">Reference proteome</keyword>
<gene>
    <name evidence="1" type="ORF">CSSPTR1EN2_LOCUS308</name>
</gene>
<dbReference type="EMBL" id="OZ019893">
    <property type="protein sequence ID" value="CAK9189657.1"/>
    <property type="molecule type" value="Genomic_DNA"/>
</dbReference>
<name>A0ABP0T820_9BRYO</name>
<evidence type="ECO:0000313" key="1">
    <source>
        <dbReference type="EMBL" id="CAK9189657.1"/>
    </source>
</evidence>
<proteinExistence type="predicted"/>